<evidence type="ECO:0000256" key="2">
    <source>
        <dbReference type="ARBA" id="ARBA00022692"/>
    </source>
</evidence>
<dbReference type="EMBL" id="BDGG01000015">
    <property type="protein sequence ID" value="GAV07624.1"/>
    <property type="molecule type" value="Genomic_DNA"/>
</dbReference>
<dbReference type="InterPro" id="IPR004031">
    <property type="entry name" value="PMP22/EMP/MP20/Claudin"/>
</dbReference>
<dbReference type="PANTHER" id="PTHR21284">
    <property type="entry name" value="EG:80H7.2 PROTEIN"/>
    <property type="match status" value="1"/>
</dbReference>
<comment type="subcellular location">
    <subcellularLocation>
        <location evidence="1">Membrane</location>
        <topology evidence="1">Multi-pass membrane protein</topology>
    </subcellularLocation>
</comment>
<feature type="transmembrane region" description="Helical" evidence="6">
    <location>
        <begin position="62"/>
        <end position="80"/>
    </location>
</feature>
<evidence type="ECO:0000256" key="3">
    <source>
        <dbReference type="ARBA" id="ARBA00022989"/>
    </source>
</evidence>
<feature type="compositionally biased region" description="Basic and acidic residues" evidence="5">
    <location>
        <begin position="368"/>
        <end position="378"/>
    </location>
</feature>
<keyword evidence="3 6" id="KW-1133">Transmembrane helix</keyword>
<feature type="region of interest" description="Disordered" evidence="5">
    <location>
        <begin position="336"/>
        <end position="394"/>
    </location>
</feature>
<dbReference type="Gene3D" id="1.20.140.150">
    <property type="match status" value="1"/>
</dbReference>
<evidence type="ECO:0000256" key="6">
    <source>
        <dbReference type="SAM" id="Phobius"/>
    </source>
</evidence>
<protein>
    <submittedName>
        <fullName evidence="7">Uncharacterized protein</fullName>
    </submittedName>
</protein>
<keyword evidence="8" id="KW-1185">Reference proteome</keyword>
<dbReference type="PANTHER" id="PTHR21284:SF12">
    <property type="entry name" value="EG:80H7.2 PROTEIN"/>
    <property type="match status" value="1"/>
</dbReference>
<keyword evidence="4 6" id="KW-0472">Membrane</keyword>
<evidence type="ECO:0000256" key="1">
    <source>
        <dbReference type="ARBA" id="ARBA00004141"/>
    </source>
</evidence>
<reference evidence="7 8" key="1">
    <citation type="journal article" date="2016" name="Nat. Commun.">
        <title>Extremotolerant tardigrade genome and improved radiotolerance of human cultured cells by tardigrade-unique protein.</title>
        <authorList>
            <person name="Hashimoto T."/>
            <person name="Horikawa D.D."/>
            <person name="Saito Y."/>
            <person name="Kuwahara H."/>
            <person name="Kozuka-Hata H."/>
            <person name="Shin-I T."/>
            <person name="Minakuchi Y."/>
            <person name="Ohishi K."/>
            <person name="Motoyama A."/>
            <person name="Aizu T."/>
            <person name="Enomoto A."/>
            <person name="Kondo K."/>
            <person name="Tanaka S."/>
            <person name="Hara Y."/>
            <person name="Koshikawa S."/>
            <person name="Sagara H."/>
            <person name="Miura T."/>
            <person name="Yokobori S."/>
            <person name="Miyagawa K."/>
            <person name="Suzuki Y."/>
            <person name="Kubo T."/>
            <person name="Oyama M."/>
            <person name="Kohara Y."/>
            <person name="Fujiyama A."/>
            <person name="Arakawa K."/>
            <person name="Katayama T."/>
            <person name="Toyoda A."/>
            <person name="Kunieda T."/>
        </authorList>
    </citation>
    <scope>NUCLEOTIDE SEQUENCE [LARGE SCALE GENOMIC DNA]</scope>
    <source>
        <strain evidence="7 8">YOKOZUNA-1</strain>
    </source>
</reference>
<feature type="transmembrane region" description="Helical" evidence="6">
    <location>
        <begin position="92"/>
        <end position="117"/>
    </location>
</feature>
<evidence type="ECO:0000256" key="5">
    <source>
        <dbReference type="SAM" id="MobiDB-lite"/>
    </source>
</evidence>
<keyword evidence="2 6" id="KW-0812">Transmembrane</keyword>
<evidence type="ECO:0000313" key="7">
    <source>
        <dbReference type="EMBL" id="GAV07624.1"/>
    </source>
</evidence>
<evidence type="ECO:0000256" key="4">
    <source>
        <dbReference type="ARBA" id="ARBA00023136"/>
    </source>
</evidence>
<feature type="transmembrane region" description="Helical" evidence="6">
    <location>
        <begin position="213"/>
        <end position="237"/>
    </location>
</feature>
<accession>A0A1D1W7Z5</accession>
<feature type="transmembrane region" description="Helical" evidence="6">
    <location>
        <begin position="137"/>
        <end position="159"/>
    </location>
</feature>
<feature type="compositionally biased region" description="Polar residues" evidence="5">
    <location>
        <begin position="342"/>
        <end position="351"/>
    </location>
</feature>
<dbReference type="AlphaFoldDB" id="A0A1D1W7Z5"/>
<organism evidence="7 8">
    <name type="scientific">Ramazzottius varieornatus</name>
    <name type="common">Water bear</name>
    <name type="synonym">Tardigrade</name>
    <dbReference type="NCBI Taxonomy" id="947166"/>
    <lineage>
        <taxon>Eukaryota</taxon>
        <taxon>Metazoa</taxon>
        <taxon>Ecdysozoa</taxon>
        <taxon>Tardigrada</taxon>
        <taxon>Eutardigrada</taxon>
        <taxon>Parachela</taxon>
        <taxon>Hypsibioidea</taxon>
        <taxon>Ramazzottiidae</taxon>
        <taxon>Ramazzottius</taxon>
    </lineage>
</organism>
<dbReference type="Pfam" id="PF13903">
    <property type="entry name" value="Claudin_2"/>
    <property type="match status" value="1"/>
</dbReference>
<sequence>MMGDQRLYMNGSWHPHLRIPTKAPSRTNWLLLAGSLVATVALVTSVIAFATASWLVNDPFSIQPVFGLPFDRLGLWQICFRIYSGRGGMAGYGLSGLGGLGGLGGLATYSSICHWFLNSAWEPMHDFASPVFFTVTQGLYALGLLASLIAIILLLVALFRPKTFRMLYFIGATFLLSCTFISGAIVVFGSFVYNDAQWGNMFQGAVAGVTSYQLSWSFAAAVAGALLLFITAILFLVAGKRKHRELLPHIPVLPPHMLVPRHSIGTVVASEHPHQCDRLYSMNTTHEPTHLTSKHEEMLHAYSPAPAYVNQAFESTPKPRERIYSFASDRMGPVQFPAGSTHYGQSTPSHDSQVESHGMAHVTSVNRQSEDNHTHLSPKDVAASRRASIAMTNV</sequence>
<feature type="transmembrane region" description="Helical" evidence="6">
    <location>
        <begin position="166"/>
        <end position="193"/>
    </location>
</feature>
<dbReference type="Proteomes" id="UP000186922">
    <property type="component" value="Unassembled WGS sequence"/>
</dbReference>
<proteinExistence type="predicted"/>
<feature type="transmembrane region" description="Helical" evidence="6">
    <location>
        <begin position="29"/>
        <end position="56"/>
    </location>
</feature>
<gene>
    <name evidence="7" type="primary">RvY_17439-1</name>
    <name evidence="7" type="synonym">RvY_17439.1</name>
    <name evidence="7" type="ORF">RvY_17439</name>
</gene>
<name>A0A1D1W7Z5_RAMVA</name>
<comment type="caution">
    <text evidence="7">The sequence shown here is derived from an EMBL/GenBank/DDBJ whole genome shotgun (WGS) entry which is preliminary data.</text>
</comment>
<evidence type="ECO:0000313" key="8">
    <source>
        <dbReference type="Proteomes" id="UP000186922"/>
    </source>
</evidence>
<dbReference type="GO" id="GO:0016020">
    <property type="term" value="C:membrane"/>
    <property type="evidence" value="ECO:0007669"/>
    <property type="project" value="UniProtKB-SubCell"/>
</dbReference>